<name>A0A2S7TYR7_9BACT</name>
<organism evidence="2 3">
    <name type="scientific">Rubritalea profundi</name>
    <dbReference type="NCBI Taxonomy" id="1658618"/>
    <lineage>
        <taxon>Bacteria</taxon>
        <taxon>Pseudomonadati</taxon>
        <taxon>Verrucomicrobiota</taxon>
        <taxon>Verrucomicrobiia</taxon>
        <taxon>Verrucomicrobiales</taxon>
        <taxon>Rubritaleaceae</taxon>
        <taxon>Rubritalea</taxon>
    </lineage>
</organism>
<comment type="caution">
    <text evidence="2">The sequence shown here is derived from an EMBL/GenBank/DDBJ whole genome shotgun (WGS) entry which is preliminary data.</text>
</comment>
<keyword evidence="3" id="KW-1185">Reference proteome</keyword>
<accession>A0A2S7TYR7</accession>
<proteinExistence type="predicted"/>
<protein>
    <submittedName>
        <fullName evidence="2">Uncharacterized protein</fullName>
    </submittedName>
</protein>
<dbReference type="AlphaFoldDB" id="A0A2S7TYR7"/>
<keyword evidence="1" id="KW-0812">Transmembrane</keyword>
<sequence>MLSIHHRKSQFLAAIFSLVNRYIAVLMAALIAFVFCAPIVAGGEVVEEITDKKGRSLTVVILEVKEKEIRVRRANDSRKFSIPLAKLSDFSREKLKDFNKIDSKNTELGSDNTEEKPSVEVVISNEVLKYFRNQMEYIKESLPSLEDPNSVFTCRQLMQLITLEQDLIAVVSPENPSILIDWPEEITSSRVKRAVGEMRQSIRDAERQRVLKKAGFEIKERDRSSTRQENVVKLRELYESSIKPLGKEINKCNEGIAQEKKWKGVSKQDLITSLEEKGEALEEAITAIHQAFYGFQPGKWMEQEPGWPVDHSAEILRKEISALRKVIHKKLIEAADHSGEMDYRTAEIDGISVYSANFGVILDISGSMTSHIDRLKKDIKKKFQSPVYREVVGCSLKAPALEYGAVAKLKPGTLSCVEEMLLVYKVDTIYWFCDLNDHREEAALYRLAELLRLTGAKFYVRSVGQRPDRDLKAIITDF</sequence>
<feature type="transmembrane region" description="Helical" evidence="1">
    <location>
        <begin position="12"/>
        <end position="35"/>
    </location>
</feature>
<evidence type="ECO:0000256" key="1">
    <source>
        <dbReference type="SAM" id="Phobius"/>
    </source>
</evidence>
<evidence type="ECO:0000313" key="3">
    <source>
        <dbReference type="Proteomes" id="UP000239907"/>
    </source>
</evidence>
<reference evidence="2 3" key="1">
    <citation type="submission" date="2016-12" db="EMBL/GenBank/DDBJ databases">
        <title>Study of bacterial adaptation to deep sea.</title>
        <authorList>
            <person name="Song J."/>
            <person name="Yoshizawa S."/>
            <person name="Kogure K."/>
        </authorList>
    </citation>
    <scope>NUCLEOTIDE SEQUENCE [LARGE SCALE GENOMIC DNA]</scope>
    <source>
        <strain evidence="2 3">SAORIC-165</strain>
    </source>
</reference>
<evidence type="ECO:0000313" key="2">
    <source>
        <dbReference type="EMBL" id="PQJ27898.1"/>
    </source>
</evidence>
<gene>
    <name evidence="2" type="ORF">BSZ32_04875</name>
</gene>
<keyword evidence="1" id="KW-1133">Transmembrane helix</keyword>
<keyword evidence="1" id="KW-0472">Membrane</keyword>
<dbReference type="Proteomes" id="UP000239907">
    <property type="component" value="Unassembled WGS sequence"/>
</dbReference>
<dbReference type="EMBL" id="MQWA01000001">
    <property type="protein sequence ID" value="PQJ27898.1"/>
    <property type="molecule type" value="Genomic_DNA"/>
</dbReference>